<gene>
    <name evidence="2" type="ORF">CLLI_10880</name>
</gene>
<dbReference type="RefSeq" id="WP_106063229.1">
    <property type="nucleotide sequence ID" value="NZ_PVXO01000032.1"/>
</dbReference>
<dbReference type="Pfam" id="PF07314">
    <property type="entry name" value="Lit"/>
    <property type="match status" value="1"/>
</dbReference>
<dbReference type="EMBL" id="PVXO01000032">
    <property type="protein sequence ID" value="PRR79047.1"/>
    <property type="molecule type" value="Genomic_DNA"/>
</dbReference>
<comment type="caution">
    <text evidence="2">The sequence shown here is derived from an EMBL/GenBank/DDBJ whole genome shotgun (WGS) entry which is preliminary data.</text>
</comment>
<dbReference type="InterPro" id="IPR010178">
    <property type="entry name" value="Lit"/>
</dbReference>
<feature type="transmembrane region" description="Helical" evidence="1">
    <location>
        <begin position="138"/>
        <end position="160"/>
    </location>
</feature>
<feature type="transmembrane region" description="Helical" evidence="1">
    <location>
        <begin position="6"/>
        <end position="25"/>
    </location>
</feature>
<organism evidence="2 3">
    <name type="scientific">Clostridium liquoris</name>
    <dbReference type="NCBI Taxonomy" id="1289519"/>
    <lineage>
        <taxon>Bacteria</taxon>
        <taxon>Bacillati</taxon>
        <taxon>Bacillota</taxon>
        <taxon>Clostridia</taxon>
        <taxon>Eubacteriales</taxon>
        <taxon>Clostridiaceae</taxon>
        <taxon>Clostridium</taxon>
    </lineage>
</organism>
<evidence type="ECO:0000256" key="1">
    <source>
        <dbReference type="SAM" id="Phobius"/>
    </source>
</evidence>
<sequence length="211" mass="25179">MNKLKLLSKTLLVVNFTLFFIILSVKLTVNNKQLYYFDINYLNIPNESGFNVTDIKANYNYLINFITSRQNIEFNMPTLPSSSEGKIHFYEVKNIFIKMDYLFYISIFISSIGVYYSLKFKDFSLFKYLSGLLLFMPILLLTFFSINFNTTFTIFHRLFFRNDYWIFDIDKDPVIRMLPQYFFLHCAMSITIFMIFFSLVSIVIYKNGSEF</sequence>
<keyword evidence="1" id="KW-1133">Transmembrane helix</keyword>
<reference evidence="2 3" key="1">
    <citation type="submission" date="2018-03" db="EMBL/GenBank/DDBJ databases">
        <title>Genome sequence of Clostridium liquoris DSM 100320.</title>
        <authorList>
            <person name="Poehlein A."/>
            <person name="Daniel R."/>
        </authorList>
    </citation>
    <scope>NUCLEOTIDE SEQUENCE [LARGE SCALE GENOMIC DNA]</scope>
    <source>
        <strain evidence="2 3">DSM 100320</strain>
    </source>
</reference>
<keyword evidence="1" id="KW-0472">Membrane</keyword>
<evidence type="ECO:0000313" key="3">
    <source>
        <dbReference type="Proteomes" id="UP000239706"/>
    </source>
</evidence>
<dbReference type="NCBIfam" id="TIGR01906">
    <property type="entry name" value="integ_TIGR01906"/>
    <property type="match status" value="1"/>
</dbReference>
<accession>A0A2T0B5H3</accession>
<evidence type="ECO:0000313" key="2">
    <source>
        <dbReference type="EMBL" id="PRR79047.1"/>
    </source>
</evidence>
<feature type="transmembrane region" description="Helical" evidence="1">
    <location>
        <begin position="101"/>
        <end position="118"/>
    </location>
</feature>
<dbReference type="Proteomes" id="UP000239706">
    <property type="component" value="Unassembled WGS sequence"/>
</dbReference>
<feature type="transmembrane region" description="Helical" evidence="1">
    <location>
        <begin position="181"/>
        <end position="205"/>
    </location>
</feature>
<name>A0A2T0B5H3_9CLOT</name>
<protein>
    <recommendedName>
        <fullName evidence="4">Integral membrane protein</fullName>
    </recommendedName>
</protein>
<keyword evidence="1" id="KW-0812">Transmembrane</keyword>
<dbReference type="AlphaFoldDB" id="A0A2T0B5H3"/>
<evidence type="ECO:0008006" key="4">
    <source>
        <dbReference type="Google" id="ProtNLM"/>
    </source>
</evidence>
<dbReference type="OrthoDB" id="9813051at2"/>
<keyword evidence="3" id="KW-1185">Reference proteome</keyword>
<proteinExistence type="predicted"/>